<evidence type="ECO:0000313" key="6">
    <source>
        <dbReference type="Proteomes" id="UP000260983"/>
    </source>
</evidence>
<keyword evidence="2" id="KW-0238">DNA-binding</keyword>
<comment type="caution">
    <text evidence="5">The sequence shown here is derived from an EMBL/GenBank/DDBJ whole genome shotgun (WGS) entry which is preliminary data.</text>
</comment>
<dbReference type="InterPro" id="IPR037923">
    <property type="entry name" value="HTH-like"/>
</dbReference>
<dbReference type="AlphaFoldDB" id="A0A3E5B1K0"/>
<dbReference type="SMART" id="SM00342">
    <property type="entry name" value="HTH_ARAC"/>
    <property type="match status" value="1"/>
</dbReference>
<proteinExistence type="predicted"/>
<dbReference type="GO" id="GO:0003700">
    <property type="term" value="F:DNA-binding transcription factor activity"/>
    <property type="evidence" value="ECO:0007669"/>
    <property type="project" value="InterPro"/>
</dbReference>
<keyword evidence="3" id="KW-0804">Transcription</keyword>
<dbReference type="PANTHER" id="PTHR43280">
    <property type="entry name" value="ARAC-FAMILY TRANSCRIPTIONAL REGULATOR"/>
    <property type="match status" value="1"/>
</dbReference>
<dbReference type="Proteomes" id="UP000260983">
    <property type="component" value="Unassembled WGS sequence"/>
</dbReference>
<dbReference type="PROSITE" id="PS01124">
    <property type="entry name" value="HTH_ARAC_FAMILY_2"/>
    <property type="match status" value="1"/>
</dbReference>
<dbReference type="RefSeq" id="WP_117725434.1">
    <property type="nucleotide sequence ID" value="NZ_QSUL01000019.1"/>
</dbReference>
<dbReference type="Pfam" id="PF12833">
    <property type="entry name" value="HTH_18"/>
    <property type="match status" value="1"/>
</dbReference>
<reference evidence="5 6" key="1">
    <citation type="submission" date="2018-08" db="EMBL/GenBank/DDBJ databases">
        <title>A genome reference for cultivated species of the human gut microbiota.</title>
        <authorList>
            <person name="Zou Y."/>
            <person name="Xue W."/>
            <person name="Luo G."/>
        </authorList>
    </citation>
    <scope>NUCLEOTIDE SEQUENCE [LARGE SCALE GENOMIC DNA]</scope>
    <source>
        <strain evidence="5 6">OM05-15BH</strain>
    </source>
</reference>
<organism evidence="5 6">
    <name type="scientific">Bacteroides oleiciplenus</name>
    <dbReference type="NCBI Taxonomy" id="626931"/>
    <lineage>
        <taxon>Bacteria</taxon>
        <taxon>Pseudomonadati</taxon>
        <taxon>Bacteroidota</taxon>
        <taxon>Bacteroidia</taxon>
        <taxon>Bacteroidales</taxon>
        <taxon>Bacteroidaceae</taxon>
        <taxon>Bacteroides</taxon>
    </lineage>
</organism>
<name>A0A3E5B1K0_9BACE</name>
<evidence type="ECO:0000256" key="3">
    <source>
        <dbReference type="ARBA" id="ARBA00023163"/>
    </source>
</evidence>
<dbReference type="EMBL" id="QSUL01000019">
    <property type="protein sequence ID" value="RGN31365.1"/>
    <property type="molecule type" value="Genomic_DNA"/>
</dbReference>
<dbReference type="InterPro" id="IPR009057">
    <property type="entry name" value="Homeodomain-like_sf"/>
</dbReference>
<dbReference type="SUPFAM" id="SSF51215">
    <property type="entry name" value="Regulatory protein AraC"/>
    <property type="match status" value="1"/>
</dbReference>
<sequence>MASSIRIKNICELPIISGGKNDTRKKISCITIGHREAEEQFSSDIHLDAFIILLVLSGKGRAAINYKTYNIQANTLLLLTSAHLFHFYDCSDDFQCQCLFVSKVFTDEMDSTDMIYRRTKYGVRLYNEPVIPLEHPHAVLLAERLDSVNKNIDRTEHFYHKEVILNRLFALYLDLSDILERTNLPHTDGCLTRYESVIKSFIELLAAHYREEHKVDYYAARLNLSAHHLTQIVKLVTGQSVSDFIFEMLFSEARNLLTHSKLSVQEIATTLNFSDQSSFGKFFKRKAGISPVDFRKDIKREEIASSGSPLSNK</sequence>
<dbReference type="PANTHER" id="PTHR43280:SF32">
    <property type="entry name" value="TRANSCRIPTIONAL REGULATORY PROTEIN"/>
    <property type="match status" value="1"/>
</dbReference>
<evidence type="ECO:0000313" key="5">
    <source>
        <dbReference type="EMBL" id="RGN31365.1"/>
    </source>
</evidence>
<dbReference type="GO" id="GO:0043565">
    <property type="term" value="F:sequence-specific DNA binding"/>
    <property type="evidence" value="ECO:0007669"/>
    <property type="project" value="InterPro"/>
</dbReference>
<protein>
    <submittedName>
        <fullName evidence="5">AraC family transcriptional regulator</fullName>
    </submittedName>
</protein>
<dbReference type="InterPro" id="IPR018060">
    <property type="entry name" value="HTH_AraC"/>
</dbReference>
<dbReference type="Gene3D" id="1.10.10.60">
    <property type="entry name" value="Homeodomain-like"/>
    <property type="match status" value="1"/>
</dbReference>
<dbReference type="SUPFAM" id="SSF46689">
    <property type="entry name" value="Homeodomain-like"/>
    <property type="match status" value="1"/>
</dbReference>
<gene>
    <name evidence="5" type="ORF">DXB65_20865</name>
</gene>
<evidence type="ECO:0000256" key="2">
    <source>
        <dbReference type="ARBA" id="ARBA00023125"/>
    </source>
</evidence>
<feature type="domain" description="HTH araC/xylS-type" evidence="4">
    <location>
        <begin position="199"/>
        <end position="297"/>
    </location>
</feature>
<evidence type="ECO:0000256" key="1">
    <source>
        <dbReference type="ARBA" id="ARBA00023015"/>
    </source>
</evidence>
<keyword evidence="1" id="KW-0805">Transcription regulation</keyword>
<evidence type="ECO:0000259" key="4">
    <source>
        <dbReference type="PROSITE" id="PS01124"/>
    </source>
</evidence>
<accession>A0A3E5B1K0</accession>